<accession>A0A438EQF1</accession>
<dbReference type="PROSITE" id="PS51059">
    <property type="entry name" value="PARP_CATALYTIC"/>
    <property type="match status" value="1"/>
</dbReference>
<reference evidence="7 8" key="1">
    <citation type="journal article" date="2018" name="PLoS Genet.">
        <title>Population sequencing reveals clonal diversity and ancestral inbreeding in the grapevine cultivar Chardonnay.</title>
        <authorList>
            <person name="Roach M.J."/>
            <person name="Johnson D.L."/>
            <person name="Bohlmann J."/>
            <person name="van Vuuren H.J."/>
            <person name="Jones S.J."/>
            <person name="Pretorius I.S."/>
            <person name="Schmidt S.A."/>
            <person name="Borneman A.R."/>
        </authorList>
    </citation>
    <scope>NUCLEOTIDE SEQUENCE [LARGE SCALE GENOMIC DNA]</scope>
    <source>
        <strain evidence="8">cv. Chardonnay</strain>
        <tissue evidence="7">Leaf</tissue>
    </source>
</reference>
<evidence type="ECO:0000256" key="1">
    <source>
        <dbReference type="ARBA" id="ARBA00004123"/>
    </source>
</evidence>
<dbReference type="InterPro" id="IPR057823">
    <property type="entry name" value="WWE_RCD1"/>
</dbReference>
<evidence type="ECO:0000313" key="8">
    <source>
        <dbReference type="Proteomes" id="UP000288805"/>
    </source>
</evidence>
<evidence type="ECO:0000259" key="5">
    <source>
        <dbReference type="PROSITE" id="PS51059"/>
    </source>
</evidence>
<dbReference type="InterPro" id="IPR012317">
    <property type="entry name" value="Poly(ADP-ribose)pol_cat_dom"/>
</dbReference>
<feature type="domain" description="RST" evidence="6">
    <location>
        <begin position="577"/>
        <end position="630"/>
    </location>
</feature>
<comment type="subcellular location">
    <subcellularLocation>
        <location evidence="1">Nucleus</location>
    </subcellularLocation>
</comment>
<feature type="domain" description="PARP catalytic" evidence="5">
    <location>
        <begin position="308"/>
        <end position="528"/>
    </location>
</feature>
<keyword evidence="2" id="KW-0217">Developmental protein</keyword>
<proteinExistence type="predicted"/>
<evidence type="ECO:0000259" key="6">
    <source>
        <dbReference type="PROSITE" id="PS51879"/>
    </source>
</evidence>
<dbReference type="Proteomes" id="UP000288805">
    <property type="component" value="Unassembled WGS sequence"/>
</dbReference>
<protein>
    <submittedName>
        <fullName evidence="7">Inactive poly [ADP-ribose] polymerase RCD1</fullName>
    </submittedName>
</protein>
<organism evidence="7 8">
    <name type="scientific">Vitis vinifera</name>
    <name type="common">Grape</name>
    <dbReference type="NCBI Taxonomy" id="29760"/>
    <lineage>
        <taxon>Eukaryota</taxon>
        <taxon>Viridiplantae</taxon>
        <taxon>Streptophyta</taxon>
        <taxon>Embryophyta</taxon>
        <taxon>Tracheophyta</taxon>
        <taxon>Spermatophyta</taxon>
        <taxon>Magnoliopsida</taxon>
        <taxon>eudicotyledons</taxon>
        <taxon>Gunneridae</taxon>
        <taxon>Pentapetalae</taxon>
        <taxon>rosids</taxon>
        <taxon>Vitales</taxon>
        <taxon>Vitaceae</taxon>
        <taxon>Viteae</taxon>
        <taxon>Vitis</taxon>
    </lineage>
</organism>
<dbReference type="GO" id="GO:0005634">
    <property type="term" value="C:nucleus"/>
    <property type="evidence" value="ECO:0007669"/>
    <property type="project" value="UniProtKB-SubCell"/>
</dbReference>
<sequence>MTVQLALWSVCLPSYPREIEAQSDKGNYSSSMACIMVGENMNMYRMAADCITRGFQLSSVGLLAYSVEMETKLEKVLDSKSRIVVGWKRKRAAQYAAHLSALNSKKNRLCKRRKLDGYRMNYGPNFEKSLLKGYSNFMKTELPQRIMFYVNGDWKDFPQNIITLVRKDFQVRKSYTEVELNGNCFMLDFMHMVRVDMKTGLQQPIAWIDEAGNCFIPETFSGEDEIHYCCRHEYGKDQQLFFGEPYGSHDIKLQLEIDIKGVGHSKLEECSGESNALDKHFLIGKKPASNRFDVEVEDSNKMSDVKVDEAVGENQQIEGNLISRIGSSHGSLDFDTVRDMFTSGMNSLISADIIEVYRGSSASMEARLELFQKQIEITSKYRADANVKYAWLAASKEALSSIMMYGLGHCRPSKVKPVYGIGVHLTAANFSYPSVNYCDVDENGVQHIVLCRVIMGNMELVHPGSGQCHPSSENFDSGVDDLQNPKHYIIWNMNMNTHIYPEYVVSFKVSSRVGAEGYLIGNESNYDISGVTTCQGQSQGHSKLGLHPVGLGNDSHPTPSLGRSLGKATTLGSSTLRVPKSPWMPFPMLFAAISKKVPLKDMQLVDTQYELFRVGSLTQLSVYFYSLCLL</sequence>
<evidence type="ECO:0000256" key="2">
    <source>
        <dbReference type="ARBA" id="ARBA00022473"/>
    </source>
</evidence>
<dbReference type="Gene3D" id="3.90.228.10">
    <property type="match status" value="1"/>
</dbReference>
<name>A0A438EQF1_VITVI</name>
<dbReference type="InterPro" id="IPR044964">
    <property type="entry name" value="RCD1/SRO1-5"/>
</dbReference>
<dbReference type="EMBL" id="QGNW01001217">
    <property type="protein sequence ID" value="RVW49912.1"/>
    <property type="molecule type" value="Genomic_DNA"/>
</dbReference>
<keyword evidence="4" id="KW-0539">Nucleus</keyword>
<dbReference type="Pfam" id="PF23467">
    <property type="entry name" value="WWE_5"/>
    <property type="match status" value="1"/>
</dbReference>
<dbReference type="PANTHER" id="PTHR32263">
    <property type="entry name" value="INACTIVE POLY [ADP-RIBOSE] POLYMERASE SRO4-RELATED"/>
    <property type="match status" value="1"/>
</dbReference>
<dbReference type="InterPro" id="IPR022003">
    <property type="entry name" value="RST"/>
</dbReference>
<dbReference type="PANTHER" id="PTHR32263:SF5">
    <property type="entry name" value="INACTIVE POLY [ADP-RIBOSE] POLYMERASE SRO1-RELATED"/>
    <property type="match status" value="1"/>
</dbReference>
<keyword evidence="3" id="KW-0346">Stress response</keyword>
<comment type="caution">
    <text evidence="7">The sequence shown here is derived from an EMBL/GenBank/DDBJ whole genome shotgun (WGS) entry which is preliminary data.</text>
</comment>
<dbReference type="Pfam" id="PF12174">
    <property type="entry name" value="RST"/>
    <property type="match status" value="1"/>
</dbReference>
<dbReference type="AlphaFoldDB" id="A0A438EQF1"/>
<evidence type="ECO:0000313" key="7">
    <source>
        <dbReference type="EMBL" id="RVW49912.1"/>
    </source>
</evidence>
<dbReference type="GO" id="GO:0003950">
    <property type="term" value="F:NAD+ poly-ADP-ribosyltransferase activity"/>
    <property type="evidence" value="ECO:0007669"/>
    <property type="project" value="InterPro"/>
</dbReference>
<evidence type="ECO:0000256" key="4">
    <source>
        <dbReference type="ARBA" id="ARBA00023242"/>
    </source>
</evidence>
<dbReference type="SUPFAM" id="SSF56399">
    <property type="entry name" value="ADP-ribosylation"/>
    <property type="match status" value="1"/>
</dbReference>
<gene>
    <name evidence="7" type="primary">RCD1_3</name>
    <name evidence="7" type="ORF">CK203_093849</name>
</gene>
<dbReference type="PROSITE" id="PS51879">
    <property type="entry name" value="RST"/>
    <property type="match status" value="1"/>
</dbReference>
<evidence type="ECO:0000256" key="3">
    <source>
        <dbReference type="ARBA" id="ARBA00023016"/>
    </source>
</evidence>